<protein>
    <submittedName>
        <fullName evidence="1">Uncharacterized protein</fullName>
    </submittedName>
</protein>
<dbReference type="Proteomes" id="UP001266305">
    <property type="component" value="Unassembled WGS sequence"/>
</dbReference>
<accession>A0ABQ9TQN6</accession>
<proteinExistence type="predicted"/>
<keyword evidence="2" id="KW-1185">Reference proteome</keyword>
<reference evidence="1 2" key="1">
    <citation type="submission" date="2023-05" db="EMBL/GenBank/DDBJ databases">
        <title>B98-5 Cell Line De Novo Hybrid Assembly: An Optical Mapping Approach.</title>
        <authorList>
            <person name="Kananen K."/>
            <person name="Auerbach J.A."/>
            <person name="Kautto E."/>
            <person name="Blachly J.S."/>
        </authorList>
    </citation>
    <scope>NUCLEOTIDE SEQUENCE [LARGE SCALE GENOMIC DNA]</scope>
    <source>
        <strain evidence="1">B95-8</strain>
        <tissue evidence="1">Cell line</tissue>
    </source>
</reference>
<gene>
    <name evidence="1" type="ORF">P7K49_032999</name>
</gene>
<organism evidence="1 2">
    <name type="scientific">Saguinus oedipus</name>
    <name type="common">Cotton-top tamarin</name>
    <name type="synonym">Oedipomidas oedipus</name>
    <dbReference type="NCBI Taxonomy" id="9490"/>
    <lineage>
        <taxon>Eukaryota</taxon>
        <taxon>Metazoa</taxon>
        <taxon>Chordata</taxon>
        <taxon>Craniata</taxon>
        <taxon>Vertebrata</taxon>
        <taxon>Euteleostomi</taxon>
        <taxon>Mammalia</taxon>
        <taxon>Eutheria</taxon>
        <taxon>Euarchontoglires</taxon>
        <taxon>Primates</taxon>
        <taxon>Haplorrhini</taxon>
        <taxon>Platyrrhini</taxon>
        <taxon>Cebidae</taxon>
        <taxon>Callitrichinae</taxon>
        <taxon>Saguinus</taxon>
    </lineage>
</organism>
<evidence type="ECO:0000313" key="1">
    <source>
        <dbReference type="EMBL" id="KAK2087092.1"/>
    </source>
</evidence>
<name>A0ABQ9TQN6_SAGOE</name>
<comment type="caution">
    <text evidence="1">The sequence shown here is derived from an EMBL/GenBank/DDBJ whole genome shotgun (WGS) entry which is preliminary data.</text>
</comment>
<dbReference type="EMBL" id="JASSZA010000019">
    <property type="protein sequence ID" value="KAK2087092.1"/>
    <property type="molecule type" value="Genomic_DNA"/>
</dbReference>
<sequence>MAAPGCGEGGARRVTWPRRRLRGLQRTPHVSLAAPRLPAPALRTLVQHGGAQRRAERRAVALRPAEAVSEPTTVAFDVRPGGVVHSFSQNVGPGVPQAGTGRGRGALRAVGTEEGARTLLGSEAEWRTPDHKAGVITGAGVNQGAGPWGVVTCHLLRRWEGGRVSALLGMKEGGSASSFHCTKFPLT</sequence>
<evidence type="ECO:0000313" key="2">
    <source>
        <dbReference type="Proteomes" id="UP001266305"/>
    </source>
</evidence>